<comment type="caution">
    <text evidence="6">The sequence shown here is derived from an EMBL/GenBank/DDBJ whole genome shotgun (WGS) entry which is preliminary data.</text>
</comment>
<dbReference type="InterPro" id="IPR051607">
    <property type="entry name" value="Metallo-dep_hydrolases"/>
</dbReference>
<accession>A0A8H5CQ47</accession>
<dbReference type="Proteomes" id="UP000518752">
    <property type="component" value="Unassembled WGS sequence"/>
</dbReference>
<dbReference type="OrthoDB" id="194468at2759"/>
<dbReference type="PANTHER" id="PTHR11271:SF6">
    <property type="entry name" value="GUANINE DEAMINASE"/>
    <property type="match status" value="1"/>
</dbReference>
<evidence type="ECO:0000256" key="1">
    <source>
        <dbReference type="ARBA" id="ARBA00001947"/>
    </source>
</evidence>
<protein>
    <recommendedName>
        <fullName evidence="5">Amidohydrolase-related domain-containing protein</fullName>
    </recommendedName>
</protein>
<name>A0A8H5CQ47_9AGAR</name>
<dbReference type="Gene3D" id="3.20.20.140">
    <property type="entry name" value="Metal-dependent hydrolases"/>
    <property type="match status" value="1"/>
</dbReference>
<evidence type="ECO:0000256" key="2">
    <source>
        <dbReference type="ARBA" id="ARBA00022723"/>
    </source>
</evidence>
<dbReference type="GO" id="GO:0008270">
    <property type="term" value="F:zinc ion binding"/>
    <property type="evidence" value="ECO:0007669"/>
    <property type="project" value="TreeGrafter"/>
</dbReference>
<keyword evidence="4" id="KW-0862">Zinc</keyword>
<dbReference type="Gene3D" id="2.30.40.10">
    <property type="entry name" value="Urease, subunit C, domain 1"/>
    <property type="match status" value="1"/>
</dbReference>
<evidence type="ECO:0000256" key="3">
    <source>
        <dbReference type="ARBA" id="ARBA00022801"/>
    </source>
</evidence>
<evidence type="ECO:0000313" key="7">
    <source>
        <dbReference type="Proteomes" id="UP000518752"/>
    </source>
</evidence>
<keyword evidence="7" id="KW-1185">Reference proteome</keyword>
<evidence type="ECO:0000259" key="5">
    <source>
        <dbReference type="Pfam" id="PF01979"/>
    </source>
</evidence>
<proteinExistence type="predicted"/>
<evidence type="ECO:0000256" key="4">
    <source>
        <dbReference type="ARBA" id="ARBA00022833"/>
    </source>
</evidence>
<organism evidence="6 7">
    <name type="scientific">Collybiopsis confluens</name>
    <dbReference type="NCBI Taxonomy" id="2823264"/>
    <lineage>
        <taxon>Eukaryota</taxon>
        <taxon>Fungi</taxon>
        <taxon>Dikarya</taxon>
        <taxon>Basidiomycota</taxon>
        <taxon>Agaricomycotina</taxon>
        <taxon>Agaricomycetes</taxon>
        <taxon>Agaricomycetidae</taxon>
        <taxon>Agaricales</taxon>
        <taxon>Marasmiineae</taxon>
        <taxon>Omphalotaceae</taxon>
        <taxon>Collybiopsis</taxon>
    </lineage>
</organism>
<dbReference type="PANTHER" id="PTHR11271">
    <property type="entry name" value="GUANINE DEAMINASE"/>
    <property type="match status" value="1"/>
</dbReference>
<comment type="cofactor">
    <cofactor evidence="1">
        <name>Zn(2+)</name>
        <dbReference type="ChEBI" id="CHEBI:29105"/>
    </cofactor>
</comment>
<gene>
    <name evidence="6" type="ORF">D9757_013786</name>
</gene>
<dbReference type="InterPro" id="IPR011059">
    <property type="entry name" value="Metal-dep_hydrolase_composite"/>
</dbReference>
<dbReference type="Pfam" id="PF01979">
    <property type="entry name" value="Amidohydro_1"/>
    <property type="match status" value="1"/>
</dbReference>
<dbReference type="EMBL" id="JAACJN010000388">
    <property type="protein sequence ID" value="KAF5344978.1"/>
    <property type="molecule type" value="Genomic_DNA"/>
</dbReference>
<keyword evidence="2" id="KW-0479">Metal-binding</keyword>
<reference evidence="6 7" key="1">
    <citation type="journal article" date="2020" name="ISME J.">
        <title>Uncovering the hidden diversity of litter-decomposition mechanisms in mushroom-forming fungi.</title>
        <authorList>
            <person name="Floudas D."/>
            <person name="Bentzer J."/>
            <person name="Ahren D."/>
            <person name="Johansson T."/>
            <person name="Persson P."/>
            <person name="Tunlid A."/>
        </authorList>
    </citation>
    <scope>NUCLEOTIDE SEQUENCE [LARGE SCALE GENOMIC DNA]</scope>
    <source>
        <strain evidence="6 7">CBS 406.79</strain>
    </source>
</reference>
<dbReference type="SUPFAM" id="SSF51556">
    <property type="entry name" value="Metallo-dependent hydrolases"/>
    <property type="match status" value="1"/>
</dbReference>
<dbReference type="InterPro" id="IPR032466">
    <property type="entry name" value="Metal_Hydrolase"/>
</dbReference>
<dbReference type="AlphaFoldDB" id="A0A8H5CQ47"/>
<evidence type="ECO:0000313" key="6">
    <source>
        <dbReference type="EMBL" id="KAF5344978.1"/>
    </source>
</evidence>
<dbReference type="GO" id="GO:0008892">
    <property type="term" value="F:guanine deaminase activity"/>
    <property type="evidence" value="ECO:0007669"/>
    <property type="project" value="TreeGrafter"/>
</dbReference>
<dbReference type="GO" id="GO:0046098">
    <property type="term" value="P:guanine metabolic process"/>
    <property type="evidence" value="ECO:0007669"/>
    <property type="project" value="TreeGrafter"/>
</dbReference>
<dbReference type="InterPro" id="IPR006680">
    <property type="entry name" value="Amidohydro-rel"/>
</dbReference>
<feature type="domain" description="Amidohydrolase-related" evidence="5">
    <location>
        <begin position="104"/>
        <end position="398"/>
    </location>
</feature>
<keyword evidence="3" id="KW-0378">Hydrolase</keyword>
<dbReference type="GO" id="GO:0005829">
    <property type="term" value="C:cytosol"/>
    <property type="evidence" value="ECO:0007669"/>
    <property type="project" value="TreeGrafter"/>
</dbReference>
<sequence>MKRKILENTDIDWFEVVFRALFFGIKALSFAPRNMTLSLSVESLLRGTFAHIPAQGKLEILNNWLVAIDISGHIVHFDHAQSEKSVELIRFYDGLVIAIPPGSFILPTFTDLHLHAPQFLYQGTGLDLPLLEWLHRYAFKAEEKLDTDPELARKVYRRLADSLLKAGTGTVCLFGTLKAETNLVLAEEMEAAGVRAFVGKVSMDISSRPSYVEASASAAIDAARAFGEQIDGKFSSSRSRPPLVQPVITPRFVPTCSDELLHGLGVLSEQKGWRVQSHMAESSDQVEWHNLLTSRTIQAHCTFLSAHAAPSNTNHSNSLVQPPESNQFSHLHTLGTSIAHCPLSNIYFSPTHAFSLREALEAKVKVGLGTDIAGGYNLDIMNAMRNAVAVSRVREGQREKERILWKAEPGSELRSEPSGAEAHFESPPLGKSLAIDWKESLFLATVGGAQALGIESGMFRVGALFDAQQIKLFDKDTGVGVGALNFFELEMEMEKQVGEISERDRMSVMSEEMIEQWWCIGDQKNRTQMWVQGIKCLE</sequence>